<evidence type="ECO:0000313" key="4">
    <source>
        <dbReference type="Proteomes" id="UP000019760"/>
    </source>
</evidence>
<feature type="region of interest" description="Disordered" evidence="2">
    <location>
        <begin position="297"/>
        <end position="316"/>
    </location>
</feature>
<feature type="compositionally biased region" description="Basic and acidic residues" evidence="2">
    <location>
        <begin position="297"/>
        <end position="307"/>
    </location>
</feature>
<evidence type="ECO:0000313" key="3">
    <source>
        <dbReference type="EMBL" id="GAJ29132.1"/>
    </source>
</evidence>
<gene>
    <name evidence="3" type="ORF">Amme_048_031</name>
</gene>
<evidence type="ECO:0000256" key="2">
    <source>
        <dbReference type="SAM" id="MobiDB-lite"/>
    </source>
</evidence>
<protein>
    <recommendedName>
        <fullName evidence="5">Nucleotidyltransferase</fullName>
    </recommendedName>
</protein>
<evidence type="ECO:0000256" key="1">
    <source>
        <dbReference type="ARBA" id="ARBA00023118"/>
    </source>
</evidence>
<keyword evidence="4" id="KW-1185">Reference proteome</keyword>
<evidence type="ECO:0008006" key="5">
    <source>
        <dbReference type="Google" id="ProtNLM"/>
    </source>
</evidence>
<dbReference type="OrthoDB" id="1118920at2"/>
<proteinExistence type="predicted"/>
<dbReference type="InterPro" id="IPR006116">
    <property type="entry name" value="NT_2-5OAS_ClassI-CCAase"/>
</dbReference>
<keyword evidence="1" id="KW-0051">Antiviral defense</keyword>
<name>A0A023D4S3_ACIMT</name>
<dbReference type="RefSeq" id="WP_042058590.1">
    <property type="nucleotide sequence ID" value="NZ_BAND01000048.1"/>
</dbReference>
<dbReference type="CDD" id="cd05400">
    <property type="entry name" value="NT_2-5OAS_ClassI-CCAase"/>
    <property type="match status" value="1"/>
</dbReference>
<sequence length="432" mass="48611">MSVPDPFHKTDALDEVLLDVAALIELSPHDRKVTENRYRRLKTHLERRGSPLAPYLIDGVSLIYAQGSIATSTTILSGTDDDRFDVDAIVEIDVPPDWDNSRALDLLEESLQGFPGVIKIVRCTRCVQLQFPFMHMDVTILDRRQRLAVERAGEIFHSPDTGPALRVPSNPWGFTNWFRGQVGVGQELFAEALRRHRGAVSKNRLRYLDEQERLVVAKAEQHELPPVIPSAIDAQEAVALKLLKRYLNLRYEGLPLSRPPSIYLTKRAGCVGYIPLGLTAQLYALADSTAKIMRQHLADDTRPREENPSYPPDRINDRWPRADAAGLADMKALAEALEHLAARLEFMARASLTDIANMIDELFGERIGREQRAILMERYDRRDRAAPVLSAPCTGGIYAPSIVAAPERLREVPRHNFHPFILDAPTDDPDED</sequence>
<dbReference type="GO" id="GO:0051607">
    <property type="term" value="P:defense response to virus"/>
    <property type="evidence" value="ECO:0007669"/>
    <property type="project" value="UniProtKB-KW"/>
</dbReference>
<reference evidence="3 4" key="2">
    <citation type="journal article" date="2014" name="FEMS Microbiol. Lett.">
        <title>Draft genomic DNA sequence of the facultatively methylotrophic bacterium Acidomonas methanolica type strain MB58.</title>
        <authorList>
            <person name="Higashiura N."/>
            <person name="Hadano H."/>
            <person name="Hirakawa H."/>
            <person name="Matsutani M."/>
            <person name="Takabe S."/>
            <person name="Matsushita K."/>
            <person name="Azuma Y."/>
        </authorList>
    </citation>
    <scope>NUCLEOTIDE SEQUENCE [LARGE SCALE GENOMIC DNA]</scope>
    <source>
        <strain evidence="3 4">MB58</strain>
    </source>
</reference>
<accession>A0A023D4S3</accession>
<dbReference type="EMBL" id="BAND01000048">
    <property type="protein sequence ID" value="GAJ29132.1"/>
    <property type="molecule type" value="Genomic_DNA"/>
</dbReference>
<reference evidence="4" key="1">
    <citation type="journal article" date="2014" name="FEMS Microbiol. Lett.">
        <title>Draft Genomic DNA Sequence of the Facultatively Methylotrophic Bacterium Acidomonas methanolica type strain MB58.</title>
        <authorList>
            <person name="Higashiura N."/>
            <person name="Hadano H."/>
            <person name="Hirakawa H."/>
            <person name="Matsutani M."/>
            <person name="Takabe S."/>
            <person name="Matsushita K."/>
            <person name="Azuma Y."/>
        </authorList>
    </citation>
    <scope>NUCLEOTIDE SEQUENCE [LARGE SCALE GENOMIC DNA]</scope>
    <source>
        <strain evidence="4">MB58</strain>
    </source>
</reference>
<dbReference type="Proteomes" id="UP000019760">
    <property type="component" value="Unassembled WGS sequence"/>
</dbReference>
<organism evidence="3 4">
    <name type="scientific">Acidomonas methanolica NBRC 104435</name>
    <dbReference type="NCBI Taxonomy" id="1231351"/>
    <lineage>
        <taxon>Bacteria</taxon>
        <taxon>Pseudomonadati</taxon>
        <taxon>Pseudomonadota</taxon>
        <taxon>Alphaproteobacteria</taxon>
        <taxon>Acetobacterales</taxon>
        <taxon>Acetobacteraceae</taxon>
        <taxon>Acidomonas</taxon>
    </lineage>
</organism>
<dbReference type="GO" id="GO:0016779">
    <property type="term" value="F:nucleotidyltransferase activity"/>
    <property type="evidence" value="ECO:0007669"/>
    <property type="project" value="InterPro"/>
</dbReference>
<comment type="caution">
    <text evidence="3">The sequence shown here is derived from an EMBL/GenBank/DDBJ whole genome shotgun (WGS) entry which is preliminary data.</text>
</comment>
<dbReference type="AlphaFoldDB" id="A0A023D4S3"/>